<dbReference type="Gene3D" id="2.60.40.770">
    <property type="match status" value="1"/>
</dbReference>
<dbReference type="GO" id="GO:0032934">
    <property type="term" value="F:sterol binding"/>
    <property type="evidence" value="ECO:0007669"/>
    <property type="project" value="InterPro"/>
</dbReference>
<feature type="domain" description="MD-2-related lipid-recognition" evidence="8">
    <location>
        <begin position="78"/>
        <end position="188"/>
    </location>
</feature>
<dbReference type="AlphaFoldDB" id="G3BB37"/>
<dbReference type="PANTHER" id="PTHR11306">
    <property type="entry name" value="NIEMANN PICK TYPE C2 PROTEIN NPC2-RELATED"/>
    <property type="match status" value="1"/>
</dbReference>
<dbReference type="GeneID" id="18247930"/>
<gene>
    <name evidence="9" type="ORF">CANTEDRAFT_115597</name>
</gene>
<evidence type="ECO:0000256" key="5">
    <source>
        <dbReference type="ARBA" id="ARBA00022448"/>
    </source>
</evidence>
<dbReference type="InterPro" id="IPR003172">
    <property type="entry name" value="ML_dom"/>
</dbReference>
<protein>
    <recommendedName>
        <fullName evidence="4">Phosphatidylglycerol/phosphatidylinositol transfer protein</fullName>
    </recommendedName>
</protein>
<accession>G3BB37</accession>
<keyword evidence="7" id="KW-0445">Lipid transport</keyword>
<dbReference type="SUPFAM" id="SSF81296">
    <property type="entry name" value="E set domains"/>
    <property type="match status" value="1"/>
</dbReference>
<dbReference type="CDD" id="cd00917">
    <property type="entry name" value="PG-PI_TP"/>
    <property type="match status" value="1"/>
</dbReference>
<keyword evidence="5" id="KW-0813">Transport</keyword>
<name>G3BB37_CANTC</name>
<evidence type="ECO:0000256" key="1">
    <source>
        <dbReference type="ARBA" id="ARBA00002053"/>
    </source>
</evidence>
<proteinExistence type="inferred from homology"/>
<evidence type="ECO:0000313" key="10">
    <source>
        <dbReference type="Proteomes" id="UP000000707"/>
    </source>
</evidence>
<dbReference type="InterPro" id="IPR014756">
    <property type="entry name" value="Ig_E-set"/>
</dbReference>
<comment type="function">
    <text evidence="1">Catalyzes the intermembrane transfer of phosphatidylglycerol and phosphatidylinositol.</text>
</comment>
<evidence type="ECO:0000256" key="4">
    <source>
        <dbReference type="ARBA" id="ARBA00016056"/>
    </source>
</evidence>
<dbReference type="InterPro" id="IPR039670">
    <property type="entry name" value="NPC2-like"/>
</dbReference>
<evidence type="ECO:0000256" key="7">
    <source>
        <dbReference type="ARBA" id="ARBA00023055"/>
    </source>
</evidence>
<dbReference type="Pfam" id="PF02221">
    <property type="entry name" value="E1_DerP2_DerF2"/>
    <property type="match status" value="1"/>
</dbReference>
<evidence type="ECO:0000259" key="8">
    <source>
        <dbReference type="SMART" id="SM00737"/>
    </source>
</evidence>
<dbReference type="OrthoDB" id="6409159at2759"/>
<dbReference type="KEGG" id="cten:18247930"/>
<dbReference type="InterPro" id="IPR033917">
    <property type="entry name" value="ML_PG-PI_TP"/>
</dbReference>
<organism evidence="10">
    <name type="scientific">Candida tenuis (strain ATCC 10573 / BCRC 21748 / CBS 615 / JCM 9827 / NBRC 10315 / NRRL Y-1498 / VKM Y-70)</name>
    <name type="common">Yeast</name>
    <name type="synonym">Yamadazyma tenuis</name>
    <dbReference type="NCBI Taxonomy" id="590646"/>
    <lineage>
        <taxon>Eukaryota</taxon>
        <taxon>Fungi</taxon>
        <taxon>Dikarya</taxon>
        <taxon>Ascomycota</taxon>
        <taxon>Saccharomycotina</taxon>
        <taxon>Pichiomycetes</taxon>
        <taxon>Debaryomycetaceae</taxon>
        <taxon>Yamadazyma</taxon>
    </lineage>
</organism>
<evidence type="ECO:0000256" key="3">
    <source>
        <dbReference type="ARBA" id="ARBA00011245"/>
    </source>
</evidence>
<reference evidence="9 10" key="1">
    <citation type="journal article" date="2011" name="Proc. Natl. Acad. Sci. U.S.A.">
        <title>Comparative genomics of xylose-fermenting fungi for enhanced biofuel production.</title>
        <authorList>
            <person name="Wohlbach D.J."/>
            <person name="Kuo A."/>
            <person name="Sato T.K."/>
            <person name="Potts K.M."/>
            <person name="Salamov A.A."/>
            <person name="LaButti K.M."/>
            <person name="Sun H."/>
            <person name="Clum A."/>
            <person name="Pangilinan J.L."/>
            <person name="Lindquist E.A."/>
            <person name="Lucas S."/>
            <person name="Lapidus A."/>
            <person name="Jin M."/>
            <person name="Gunawan C."/>
            <person name="Balan V."/>
            <person name="Dale B.E."/>
            <person name="Jeffries T.W."/>
            <person name="Zinkel R."/>
            <person name="Barry K.W."/>
            <person name="Grigoriev I.V."/>
            <person name="Gasch A.P."/>
        </authorList>
    </citation>
    <scope>NUCLEOTIDE SEQUENCE [LARGE SCALE GENOMIC DNA]</scope>
    <source>
        <strain evidence="9">ATCC 10573</strain>
        <strain evidence="10">ATCC 10573 / BCRC 21748 / CBS 615 / JCM 9827 / NBRC 10315 / NRRL Y-1498 / VKM Y-70</strain>
    </source>
</reference>
<dbReference type="eggNOG" id="KOG4680">
    <property type="taxonomic scope" value="Eukaryota"/>
</dbReference>
<dbReference type="HOGENOM" id="CLU_097982_0_1_1"/>
<dbReference type="PANTHER" id="PTHR11306:SF0">
    <property type="entry name" value="PHOSPHATIDYLGLYCEROL_PHOSPHATIDYLINOSITOL TRANSFER PROTEIN"/>
    <property type="match status" value="1"/>
</dbReference>
<comment type="similarity">
    <text evidence="2">Belongs to the NPC2 family.</text>
</comment>
<dbReference type="EMBL" id="GL996527">
    <property type="protein sequence ID" value="EGV62793.1"/>
    <property type="molecule type" value="Genomic_DNA"/>
</dbReference>
<dbReference type="Proteomes" id="UP000000707">
    <property type="component" value="Unassembled WGS sequence"/>
</dbReference>
<dbReference type="EMBL" id="GL996527">
    <property type="protein sequence ID" value="EGV62792.1"/>
    <property type="molecule type" value="Genomic_DNA"/>
</dbReference>
<dbReference type="STRING" id="590646.G3BB37"/>
<keyword evidence="10" id="KW-1185">Reference proteome</keyword>
<dbReference type="GO" id="GO:0032366">
    <property type="term" value="P:intracellular sterol transport"/>
    <property type="evidence" value="ECO:0007669"/>
    <property type="project" value="InterPro"/>
</dbReference>
<comment type="subunit">
    <text evidence="3">Monomer.</text>
</comment>
<evidence type="ECO:0000313" key="9">
    <source>
        <dbReference type="EMBL" id="EGV62793.1"/>
    </source>
</evidence>
<evidence type="ECO:0000256" key="6">
    <source>
        <dbReference type="ARBA" id="ARBA00022729"/>
    </source>
</evidence>
<keyword evidence="6" id="KW-0732">Signal</keyword>
<sequence>MVSFTKFAVAATWASANGLSIVPSLQTYANNLASFFSLQDSPIAVDPAPATDSGFAIELKLPGGIPGNDRPIPGDSPLVQCDVTEAQLLNLQSVILEPNPPLRGENLTIIAKGYLDIDIEDGAYVEVDVRYGFIKLLHQTFDICEEISAVDLECPIAAGQHIIIKEVEIPSEVPPGKYIVTARAYTQGR</sequence>
<dbReference type="SMART" id="SM00737">
    <property type="entry name" value="ML"/>
    <property type="match status" value="1"/>
</dbReference>
<evidence type="ECO:0000256" key="2">
    <source>
        <dbReference type="ARBA" id="ARBA00006370"/>
    </source>
</evidence>